<protein>
    <submittedName>
        <fullName evidence="5">Arylsulfatase</fullName>
        <ecNumber evidence="5">3.1.6.1</ecNumber>
    </submittedName>
</protein>
<dbReference type="RefSeq" id="WP_145280143.1">
    <property type="nucleotide sequence ID" value="NZ_CP036291.1"/>
</dbReference>
<sequence precursor="true">MNRVLLTFPTGCALALTLVAALAPAAQAGRPNVLVVVPDDLSYDDYSHYNQRPDAPRTPNVDQLVDQSVRLTDFHVATTCAPSRAQLMTGRHNNAAGVWHTVMGRYFLDADEVTMADVFKANGYRTGIFGKWHLGESYPFRAQDRGFEHVVIHQGGGIDQQPSFWGSRNDAPCRLLKNGRPVDLAQTDADFATDYFTAEAIGFMRGCHAAGEPFFAYVPYNVAHLPHDMPPGARPGADAPTATIENLDANVGRLMRFLDTDGLADDTLVVFILGDNGRANARFRGDKATEYEAGHRVPCLIRWPAGGYAGAPATARDVTPLVSAMDLLPTFMDVLSLHDVAGRSADVPLEGRSLKTLLDTDDTNNAPFFNDRVLVADNQRLDDLVKYKQACVMQDQTDAQGNIAHKWRLMRPAAGQPWELYDVQADPRQENDLLAEQNSGPAGAAAERLRAEYEEWWREASAHASEYGRPIAGSAAEPEVCLYSHDWHMSQGLPPWNQTMIAEGPNANGFNAVAFARGGDYAFDLRRWPREIADETTVSSALREPIRSARDNTLTRGKALPVRAARIRVWNGDKTYADERQEVAPDSDGALFTLPLPAGPAMVQTWFYDADGKELCGAYYDYVRLAKP</sequence>
<accession>A0A518D5E3</accession>
<keyword evidence="3" id="KW-0732">Signal</keyword>
<dbReference type="InterPro" id="IPR050738">
    <property type="entry name" value="Sulfatase"/>
</dbReference>
<feature type="chain" id="PRO_5021931255" evidence="3">
    <location>
        <begin position="29"/>
        <end position="628"/>
    </location>
</feature>
<evidence type="ECO:0000313" key="6">
    <source>
        <dbReference type="Proteomes" id="UP000317429"/>
    </source>
</evidence>
<dbReference type="AlphaFoldDB" id="A0A518D5E3"/>
<keyword evidence="2 5" id="KW-0378">Hydrolase</keyword>
<reference evidence="5 6" key="1">
    <citation type="submission" date="2019-02" db="EMBL/GenBank/DDBJ databases">
        <title>Deep-cultivation of Planctomycetes and their phenomic and genomic characterization uncovers novel biology.</title>
        <authorList>
            <person name="Wiegand S."/>
            <person name="Jogler M."/>
            <person name="Boedeker C."/>
            <person name="Pinto D."/>
            <person name="Vollmers J."/>
            <person name="Rivas-Marin E."/>
            <person name="Kohn T."/>
            <person name="Peeters S.H."/>
            <person name="Heuer A."/>
            <person name="Rast P."/>
            <person name="Oberbeckmann S."/>
            <person name="Bunk B."/>
            <person name="Jeske O."/>
            <person name="Meyerdierks A."/>
            <person name="Storesund J.E."/>
            <person name="Kallscheuer N."/>
            <person name="Luecker S."/>
            <person name="Lage O.M."/>
            <person name="Pohl T."/>
            <person name="Merkel B.J."/>
            <person name="Hornburger P."/>
            <person name="Mueller R.-W."/>
            <person name="Bruemmer F."/>
            <person name="Labrenz M."/>
            <person name="Spormann A.M."/>
            <person name="Op den Camp H."/>
            <person name="Overmann J."/>
            <person name="Amann R."/>
            <person name="Jetten M.S.M."/>
            <person name="Mascher T."/>
            <person name="Medema M.H."/>
            <person name="Devos D.P."/>
            <person name="Kaster A.-K."/>
            <person name="Ovreas L."/>
            <person name="Rohde M."/>
            <person name="Galperin M.Y."/>
            <person name="Jogler C."/>
        </authorList>
    </citation>
    <scope>NUCLEOTIDE SEQUENCE [LARGE SCALE GENOMIC DNA]</scope>
    <source>
        <strain evidence="5 6">Pla175</strain>
    </source>
</reference>
<dbReference type="Pfam" id="PF00884">
    <property type="entry name" value="Sulfatase"/>
    <property type="match status" value="1"/>
</dbReference>
<evidence type="ECO:0000256" key="2">
    <source>
        <dbReference type="ARBA" id="ARBA00022801"/>
    </source>
</evidence>
<dbReference type="InterPro" id="IPR000917">
    <property type="entry name" value="Sulfatase_N"/>
</dbReference>
<evidence type="ECO:0000313" key="5">
    <source>
        <dbReference type="EMBL" id="QDU86691.1"/>
    </source>
</evidence>
<dbReference type="PANTHER" id="PTHR42693:SF53">
    <property type="entry name" value="ENDO-4-O-SULFATASE"/>
    <property type="match status" value="1"/>
</dbReference>
<dbReference type="GO" id="GO:0004065">
    <property type="term" value="F:arylsulfatase activity"/>
    <property type="evidence" value="ECO:0007669"/>
    <property type="project" value="UniProtKB-EC"/>
</dbReference>
<dbReference type="PANTHER" id="PTHR42693">
    <property type="entry name" value="ARYLSULFATASE FAMILY MEMBER"/>
    <property type="match status" value="1"/>
</dbReference>
<proteinExistence type="inferred from homology"/>
<dbReference type="Gene3D" id="3.30.1120.10">
    <property type="match status" value="1"/>
</dbReference>
<dbReference type="Proteomes" id="UP000317429">
    <property type="component" value="Chromosome"/>
</dbReference>
<dbReference type="InterPro" id="IPR017850">
    <property type="entry name" value="Alkaline_phosphatase_core_sf"/>
</dbReference>
<dbReference type="EC" id="3.1.6.1" evidence="5"/>
<gene>
    <name evidence="5" type="primary">atsA_1</name>
    <name evidence="5" type="ORF">Pla175_00410</name>
</gene>
<dbReference type="SUPFAM" id="SSF53649">
    <property type="entry name" value="Alkaline phosphatase-like"/>
    <property type="match status" value="1"/>
</dbReference>
<evidence type="ECO:0000256" key="3">
    <source>
        <dbReference type="SAM" id="SignalP"/>
    </source>
</evidence>
<feature type="domain" description="Sulfatase N-terminal" evidence="4">
    <location>
        <begin position="31"/>
        <end position="335"/>
    </location>
</feature>
<dbReference type="KEGG" id="pnd:Pla175_00410"/>
<evidence type="ECO:0000259" key="4">
    <source>
        <dbReference type="Pfam" id="PF00884"/>
    </source>
</evidence>
<name>A0A518D5E3_9BACT</name>
<evidence type="ECO:0000256" key="1">
    <source>
        <dbReference type="ARBA" id="ARBA00008779"/>
    </source>
</evidence>
<organism evidence="5 6">
    <name type="scientific">Pirellulimonas nuda</name>
    <dbReference type="NCBI Taxonomy" id="2528009"/>
    <lineage>
        <taxon>Bacteria</taxon>
        <taxon>Pseudomonadati</taxon>
        <taxon>Planctomycetota</taxon>
        <taxon>Planctomycetia</taxon>
        <taxon>Pirellulales</taxon>
        <taxon>Lacipirellulaceae</taxon>
        <taxon>Pirellulimonas</taxon>
    </lineage>
</organism>
<comment type="similarity">
    <text evidence="1">Belongs to the sulfatase family.</text>
</comment>
<keyword evidence="6" id="KW-1185">Reference proteome</keyword>
<feature type="signal peptide" evidence="3">
    <location>
        <begin position="1"/>
        <end position="28"/>
    </location>
</feature>
<dbReference type="OrthoDB" id="9762324at2"/>
<dbReference type="Gene3D" id="3.40.720.10">
    <property type="entry name" value="Alkaline Phosphatase, subunit A"/>
    <property type="match status" value="1"/>
</dbReference>
<dbReference type="EMBL" id="CP036291">
    <property type="protein sequence ID" value="QDU86691.1"/>
    <property type="molecule type" value="Genomic_DNA"/>
</dbReference>